<dbReference type="Pfam" id="PF05117">
    <property type="entry name" value="DUF695"/>
    <property type="match status" value="1"/>
</dbReference>
<dbReference type="InterPro" id="IPR016097">
    <property type="entry name" value="DUF695"/>
</dbReference>
<dbReference type="RefSeq" id="WP_380896768.1">
    <property type="nucleotide sequence ID" value="NZ_JBHTKY010000016.1"/>
</dbReference>
<reference evidence="3" key="1">
    <citation type="journal article" date="2019" name="Int. J. Syst. Evol. Microbiol.">
        <title>The Global Catalogue of Microorganisms (GCM) 10K type strain sequencing project: providing services to taxonomists for standard genome sequencing and annotation.</title>
        <authorList>
            <consortium name="The Broad Institute Genomics Platform"/>
            <consortium name="The Broad Institute Genome Sequencing Center for Infectious Disease"/>
            <person name="Wu L."/>
            <person name="Ma J."/>
        </authorList>
    </citation>
    <scope>NUCLEOTIDE SEQUENCE [LARGE SCALE GENOMIC DNA]</scope>
    <source>
        <strain evidence="3">CCUG 52468</strain>
    </source>
</reference>
<sequence>MGIFDDLALSTSKNNNTYQNFWNWFEIHAQEFYEIIKSGNQVEERFINVFAPELTKVEPEVFFLVGIEDDQKAELIFTPDGRIQNVLWAEKLANSAPEIPNWKFRALKPASNNINFAIRMHDLNFDRDNIKFYPVIHEAYPDKIDLKFVYDHYHEESHDDILNGIFIFLDNFLGEETMIQCIDKIDVIGPQNVHEELISLDKLKDYLIWREKEFVEKYQDVRHDPSNDNFAAFEGTVEGNKTILSTFNTSILDWEFKASHPWILVIMIHYQPENDNGFPSSETYNSIAKLEDDIEEQLPAEKGYIFLGSETIDGLRETFIACREFRDATQIIDQLQTKYSQELIMNFEFYKDKYWQSFERYQID</sequence>
<dbReference type="Proteomes" id="UP001597205">
    <property type="component" value="Unassembled WGS sequence"/>
</dbReference>
<dbReference type="EMBL" id="JBHTKY010000016">
    <property type="protein sequence ID" value="MFD1166254.1"/>
    <property type="molecule type" value="Genomic_DNA"/>
</dbReference>
<accession>A0ABW3RM22</accession>
<name>A0ABW3RM22_9SPHI</name>
<feature type="domain" description="DUF695" evidence="1">
    <location>
        <begin position="235"/>
        <end position="358"/>
    </location>
</feature>
<protein>
    <submittedName>
        <fullName evidence="2">DUF695 domain-containing protein</fullName>
    </submittedName>
</protein>
<gene>
    <name evidence="2" type="ORF">ACFQ2C_11610</name>
</gene>
<proteinExistence type="predicted"/>
<evidence type="ECO:0000313" key="3">
    <source>
        <dbReference type="Proteomes" id="UP001597205"/>
    </source>
</evidence>
<organism evidence="2 3">
    <name type="scientific">Sphingobacterium daejeonense</name>
    <dbReference type="NCBI Taxonomy" id="371142"/>
    <lineage>
        <taxon>Bacteria</taxon>
        <taxon>Pseudomonadati</taxon>
        <taxon>Bacteroidota</taxon>
        <taxon>Sphingobacteriia</taxon>
        <taxon>Sphingobacteriales</taxon>
        <taxon>Sphingobacteriaceae</taxon>
        <taxon>Sphingobacterium</taxon>
    </lineage>
</organism>
<evidence type="ECO:0000259" key="1">
    <source>
        <dbReference type="Pfam" id="PF05117"/>
    </source>
</evidence>
<evidence type="ECO:0000313" key="2">
    <source>
        <dbReference type="EMBL" id="MFD1166254.1"/>
    </source>
</evidence>
<comment type="caution">
    <text evidence="2">The sequence shown here is derived from an EMBL/GenBank/DDBJ whole genome shotgun (WGS) entry which is preliminary data.</text>
</comment>
<keyword evidence="3" id="KW-1185">Reference proteome</keyword>